<feature type="transmembrane region" description="Helical" evidence="1">
    <location>
        <begin position="13"/>
        <end position="44"/>
    </location>
</feature>
<protein>
    <submittedName>
        <fullName evidence="2">Uncharacterized protein</fullName>
    </submittedName>
</protein>
<sequence length="118" mass="12077">MVLRIIGLARRRFLVRLLIAAGVVARILRTGIVIVVAMLVAPFLRGRVAIGGSVDGQVLGAVRILGILVAAGLFGAQDLGVKGELSGLSTILSSWFEGSGFSAAKSSGSSASWDRGAS</sequence>
<keyword evidence="1" id="KW-0812">Transmembrane</keyword>
<dbReference type="Proteomes" id="UP001431186">
    <property type="component" value="Chromosome"/>
</dbReference>
<keyword evidence="3" id="KW-1185">Reference proteome</keyword>
<name>A0AAU9CDX2_9ACTN</name>
<accession>A0AAU9CDX2</accession>
<reference evidence="2" key="1">
    <citation type="submission" date="2021-11" db="EMBL/GenBank/DDBJ databases">
        <title>Complete genome sequence of Atopobiaceae bacterium TOC12.</title>
        <authorList>
            <person name="Morinaga K."/>
            <person name="Kusada H."/>
            <person name="Tamaki H."/>
        </authorList>
    </citation>
    <scope>NUCLEOTIDE SEQUENCE</scope>
    <source>
        <strain evidence="2">TOC12</strain>
    </source>
</reference>
<gene>
    <name evidence="2" type="ORF">ATTO_02440</name>
</gene>
<organism evidence="2 3">
    <name type="scientific">Leptogranulimonas caecicola</name>
    <dbReference type="NCBI Taxonomy" id="2894156"/>
    <lineage>
        <taxon>Bacteria</taxon>
        <taxon>Bacillati</taxon>
        <taxon>Actinomycetota</taxon>
        <taxon>Coriobacteriia</taxon>
        <taxon>Coriobacteriales</taxon>
        <taxon>Kribbibacteriaceae</taxon>
        <taxon>Leptogranulimonas</taxon>
    </lineage>
</organism>
<dbReference type="RefSeq" id="WP_265591914.1">
    <property type="nucleotide sequence ID" value="NZ_AP025285.1"/>
</dbReference>
<feature type="transmembrane region" description="Helical" evidence="1">
    <location>
        <begin position="56"/>
        <end position="76"/>
    </location>
</feature>
<proteinExistence type="predicted"/>
<dbReference type="EMBL" id="AP025285">
    <property type="protein sequence ID" value="BDC90372.1"/>
    <property type="molecule type" value="Genomic_DNA"/>
</dbReference>
<evidence type="ECO:0000256" key="1">
    <source>
        <dbReference type="SAM" id="Phobius"/>
    </source>
</evidence>
<evidence type="ECO:0000313" key="3">
    <source>
        <dbReference type="Proteomes" id="UP001431186"/>
    </source>
</evidence>
<dbReference type="KEGG" id="lcal:ATTO_02440"/>
<keyword evidence="1" id="KW-0472">Membrane</keyword>
<evidence type="ECO:0000313" key="2">
    <source>
        <dbReference type="EMBL" id="BDC90372.1"/>
    </source>
</evidence>
<dbReference type="AlphaFoldDB" id="A0AAU9CDX2"/>
<keyword evidence="1" id="KW-1133">Transmembrane helix</keyword>